<proteinExistence type="predicted"/>
<feature type="domain" description="DUF3502" evidence="2">
    <location>
        <begin position="456"/>
        <end position="523"/>
    </location>
</feature>
<name>S0FL51_RUMCE</name>
<feature type="signal peptide" evidence="1">
    <location>
        <begin position="1"/>
        <end position="28"/>
    </location>
</feature>
<dbReference type="PANTHER" id="PTHR43649">
    <property type="entry name" value="ARABINOSE-BINDING PROTEIN-RELATED"/>
    <property type="match status" value="1"/>
</dbReference>
<evidence type="ECO:0000313" key="3">
    <source>
        <dbReference type="EMBL" id="EMS72925.1"/>
    </source>
</evidence>
<dbReference type="RefSeq" id="WP_004624670.1">
    <property type="nucleotide sequence ID" value="NZ_AORV01000025.1"/>
</dbReference>
<dbReference type="EMBL" id="AORV01000025">
    <property type="protein sequence ID" value="EMS72925.1"/>
    <property type="molecule type" value="Genomic_DNA"/>
</dbReference>
<dbReference type="STRING" id="1195236.CTER_1208"/>
<dbReference type="eggNOG" id="COG1653">
    <property type="taxonomic scope" value="Bacteria"/>
</dbReference>
<feature type="chain" id="PRO_5039395746" evidence="1">
    <location>
        <begin position="29"/>
        <end position="527"/>
    </location>
</feature>
<evidence type="ECO:0000259" key="2">
    <source>
        <dbReference type="Pfam" id="PF12010"/>
    </source>
</evidence>
<dbReference type="SUPFAM" id="SSF53850">
    <property type="entry name" value="Periplasmic binding protein-like II"/>
    <property type="match status" value="1"/>
</dbReference>
<dbReference type="PATRIC" id="fig|1195236.3.peg.1516"/>
<dbReference type="InterPro" id="IPR050490">
    <property type="entry name" value="Bact_solute-bd_prot1"/>
</dbReference>
<gene>
    <name evidence="3" type="ORF">CTER_1208</name>
</gene>
<keyword evidence="3" id="KW-0813">Transport</keyword>
<dbReference type="InterPro" id="IPR022627">
    <property type="entry name" value="DUF3502"/>
</dbReference>
<evidence type="ECO:0000313" key="4">
    <source>
        <dbReference type="Proteomes" id="UP000014155"/>
    </source>
</evidence>
<dbReference type="PROSITE" id="PS51257">
    <property type="entry name" value="PROKAR_LIPOPROTEIN"/>
    <property type="match status" value="1"/>
</dbReference>
<accession>S0FL51</accession>
<dbReference type="InterPro" id="IPR006059">
    <property type="entry name" value="SBP"/>
</dbReference>
<evidence type="ECO:0000256" key="1">
    <source>
        <dbReference type="SAM" id="SignalP"/>
    </source>
</evidence>
<dbReference type="AlphaFoldDB" id="S0FL51"/>
<organism evidence="3 4">
    <name type="scientific">Ruminiclostridium cellobioparum subsp. termitidis CT1112</name>
    <dbReference type="NCBI Taxonomy" id="1195236"/>
    <lineage>
        <taxon>Bacteria</taxon>
        <taxon>Bacillati</taxon>
        <taxon>Bacillota</taxon>
        <taxon>Clostridia</taxon>
        <taxon>Eubacteriales</taxon>
        <taxon>Oscillospiraceae</taxon>
        <taxon>Ruminiclostridium</taxon>
    </lineage>
</organism>
<dbReference type="Pfam" id="PF12010">
    <property type="entry name" value="DUF3502"/>
    <property type="match status" value="1"/>
</dbReference>
<dbReference type="Gene3D" id="3.40.190.10">
    <property type="entry name" value="Periplasmic binding protein-like II"/>
    <property type="match status" value="1"/>
</dbReference>
<keyword evidence="4" id="KW-1185">Reference proteome</keyword>
<dbReference type="Proteomes" id="UP000014155">
    <property type="component" value="Unassembled WGS sequence"/>
</dbReference>
<sequence length="527" mass="59897">MKNVITRFISTLSAVVMLGGLMSSCSSIKGGAAIPAVSTKTTSENGINISEEAELKFYMLGNAPRDLELIQEKVNDLAKKDLNCTVKFNYTSWSDTTTKYSLLLSSGQDIDLLYTADWMYYSQYAKKGAFQPLDEVVPKAAPDLWKFIPESYWNAVKVEGKIYTIPATWKEYTPGVIVYREDLRKKYKLPEIKDIVTFETYLEAIKKNEPTIQPTEELVADWGIGGPGFTAWLPLFDQTHTSNLGVAYGLYNDFRNPSRLINYWDSEEFVRDMKTLRRWQEKGFWSISALSANISQSDEFENGKVACIMTSNPVKYATILLKVRTVHPDWEVGYLSISEVSGYVEPVHPVHNGFSVPKSSRKAERAVAFYSRLVLDKTYNYLTQYGIEGTHYKISNEGYYEMIGDTEANGFPKEAMNGWAWRNPEIQLFDKSFDSVLEMFKKFESTQIVVGENLLGGFIEDYSAYQAERAALYQVQNQYLVPLMGGFVEDVEEGVRHFREKAKSAGLEKIQSEFGKQWQAYCKGIGK</sequence>
<reference evidence="3 4" key="1">
    <citation type="journal article" date="2013" name="Genome Announc.">
        <title>Draft Genome Sequence of the Cellulolytic, Mesophilic, Anaerobic Bacterium Clostridium termitidis Strain CT1112 (DSM 5398).</title>
        <authorList>
            <person name="Lal S."/>
            <person name="Ramachandran U."/>
            <person name="Zhang X."/>
            <person name="Munir R."/>
            <person name="Sparling R."/>
            <person name="Levin D.B."/>
        </authorList>
    </citation>
    <scope>NUCLEOTIDE SEQUENCE [LARGE SCALE GENOMIC DNA]</scope>
    <source>
        <strain evidence="3 4">CT1112</strain>
    </source>
</reference>
<keyword evidence="1" id="KW-0732">Signal</keyword>
<dbReference type="Pfam" id="PF01547">
    <property type="entry name" value="SBP_bac_1"/>
    <property type="match status" value="1"/>
</dbReference>
<protein>
    <submittedName>
        <fullName evidence="3">ABC-type sugar transport system, periplasmic component</fullName>
    </submittedName>
</protein>
<dbReference type="PANTHER" id="PTHR43649:SF17">
    <property type="entry name" value="ABC TRANSPORTER SOLUTE BINDING PROTEIN-SUGAR TRANSPORT"/>
    <property type="match status" value="1"/>
</dbReference>
<comment type="caution">
    <text evidence="3">The sequence shown here is derived from an EMBL/GenBank/DDBJ whole genome shotgun (WGS) entry which is preliminary data.</text>
</comment>
<keyword evidence="3" id="KW-0762">Sugar transport</keyword>